<feature type="region of interest" description="Disordered" evidence="1">
    <location>
        <begin position="419"/>
        <end position="518"/>
    </location>
</feature>
<dbReference type="KEGG" id="psoj:PHYSODRAFT_246114"/>
<feature type="region of interest" description="Disordered" evidence="1">
    <location>
        <begin position="89"/>
        <end position="149"/>
    </location>
</feature>
<name>G4ZUS7_PHYSP</name>
<evidence type="ECO:0000256" key="1">
    <source>
        <dbReference type="SAM" id="MobiDB-lite"/>
    </source>
</evidence>
<dbReference type="GeneID" id="20637558"/>
<feature type="compositionally biased region" description="Acidic residues" evidence="1">
    <location>
        <begin position="488"/>
        <end position="498"/>
    </location>
</feature>
<proteinExistence type="predicted"/>
<reference evidence="2 3" key="1">
    <citation type="journal article" date="2006" name="Science">
        <title>Phytophthora genome sequences uncover evolutionary origins and mechanisms of pathogenesis.</title>
        <authorList>
            <person name="Tyler B.M."/>
            <person name="Tripathy S."/>
            <person name="Zhang X."/>
            <person name="Dehal P."/>
            <person name="Jiang R.H."/>
            <person name="Aerts A."/>
            <person name="Arredondo F.D."/>
            <person name="Baxter L."/>
            <person name="Bensasson D."/>
            <person name="Beynon J.L."/>
            <person name="Chapman J."/>
            <person name="Damasceno C.M."/>
            <person name="Dorrance A.E."/>
            <person name="Dou D."/>
            <person name="Dickerman A.W."/>
            <person name="Dubchak I.L."/>
            <person name="Garbelotto M."/>
            <person name="Gijzen M."/>
            <person name="Gordon S.G."/>
            <person name="Govers F."/>
            <person name="Grunwald N.J."/>
            <person name="Huang W."/>
            <person name="Ivors K.L."/>
            <person name="Jones R.W."/>
            <person name="Kamoun S."/>
            <person name="Krampis K."/>
            <person name="Lamour K.H."/>
            <person name="Lee M.K."/>
            <person name="McDonald W.H."/>
            <person name="Medina M."/>
            <person name="Meijer H.J."/>
            <person name="Nordberg E.K."/>
            <person name="Maclean D.J."/>
            <person name="Ospina-Giraldo M.D."/>
            <person name="Morris P.F."/>
            <person name="Phuntumart V."/>
            <person name="Putnam N.H."/>
            <person name="Rash S."/>
            <person name="Rose J.K."/>
            <person name="Sakihama Y."/>
            <person name="Salamov A.A."/>
            <person name="Savidor A."/>
            <person name="Scheuring C.F."/>
            <person name="Smith B.M."/>
            <person name="Sobral B.W."/>
            <person name="Terry A."/>
            <person name="Torto-Alalibo T.A."/>
            <person name="Win J."/>
            <person name="Xu Z."/>
            <person name="Zhang H."/>
            <person name="Grigoriev I.V."/>
            <person name="Rokhsar D.S."/>
            <person name="Boore J.L."/>
        </authorList>
    </citation>
    <scope>NUCLEOTIDE SEQUENCE [LARGE SCALE GENOMIC DNA]</scope>
    <source>
        <strain evidence="2 3">P6497</strain>
    </source>
</reference>
<accession>G4ZUS7</accession>
<dbReference type="InParanoid" id="G4ZUS7"/>
<dbReference type="EMBL" id="JH159156">
    <property type="protein sequence ID" value="EGZ13551.1"/>
    <property type="molecule type" value="Genomic_DNA"/>
</dbReference>
<feature type="compositionally biased region" description="Pro residues" evidence="1">
    <location>
        <begin position="101"/>
        <end position="118"/>
    </location>
</feature>
<feature type="compositionally biased region" description="Low complexity" evidence="1">
    <location>
        <begin position="432"/>
        <end position="447"/>
    </location>
</feature>
<protein>
    <submittedName>
        <fullName evidence="2">Uncharacterized protein</fullName>
    </submittedName>
</protein>
<dbReference type="Proteomes" id="UP000002640">
    <property type="component" value="Unassembled WGS sequence"/>
</dbReference>
<evidence type="ECO:0000313" key="2">
    <source>
        <dbReference type="EMBL" id="EGZ13551.1"/>
    </source>
</evidence>
<feature type="compositionally biased region" description="Basic residues" evidence="1">
    <location>
        <begin position="134"/>
        <end position="145"/>
    </location>
</feature>
<feature type="compositionally biased region" description="Basic and acidic residues" evidence="1">
    <location>
        <begin position="455"/>
        <end position="473"/>
    </location>
</feature>
<dbReference type="AlphaFoldDB" id="G4ZUS7"/>
<feature type="compositionally biased region" description="Low complexity" evidence="1">
    <location>
        <begin position="119"/>
        <end position="133"/>
    </location>
</feature>
<sequence>MVKKTNSDVTDFDNQVGSLDMALELDDEGDVFIAQREFWARLRTRLSVDNASQGLDVLDAMAMDVLSGGDARRLNQILVILPHPDQMQAGEPAEHSVLSIPLPPLVPTPESTSPPPRPSTGGRSSPRTSSKTRPPSKKKQKAAAKKKAEAYDFRLPTTAPARLKIDLAALAQRAFSKGLRCWYPPSEYPELHLVHYRANMRFRELFFLWALYAPCRNADQRRKEKMNACRARNELISYNIEERGYFGFLDDFENGAHDTLMWLGGRAAKHSTGAAKSKGAAHEDLGVVFAKDKILYERAIERALDPNIVDEHGYASIPELLVEAELIDPTRAPHLRLSDKALARIKLDVTSGPPPVPSWVGNRTRGPWKALLSDASLKDTIEEVVELVDLGMKVAVYDQKPFNPDEQGDDDSDFEIEDGAFTALPPTPPRATTPSKPGVPVSRSSKSGESEDSSDDKKKPAAKDDSDKDDKAQPKTTKAPVAAKETLPGDEADDDGEVASEPPTKMLKSRSASVDKAK</sequence>
<evidence type="ECO:0000313" key="3">
    <source>
        <dbReference type="Proteomes" id="UP000002640"/>
    </source>
</evidence>
<gene>
    <name evidence="2" type="ORF">PHYSODRAFT_246114</name>
</gene>
<organism evidence="2 3">
    <name type="scientific">Phytophthora sojae (strain P6497)</name>
    <name type="common">Soybean stem and root rot agent</name>
    <name type="synonym">Phytophthora megasperma f. sp. glycines</name>
    <dbReference type="NCBI Taxonomy" id="1094619"/>
    <lineage>
        <taxon>Eukaryota</taxon>
        <taxon>Sar</taxon>
        <taxon>Stramenopiles</taxon>
        <taxon>Oomycota</taxon>
        <taxon>Peronosporomycetes</taxon>
        <taxon>Peronosporales</taxon>
        <taxon>Peronosporaceae</taxon>
        <taxon>Phytophthora</taxon>
    </lineage>
</organism>
<dbReference type="RefSeq" id="XP_009530980.1">
    <property type="nucleotide sequence ID" value="XM_009532685.1"/>
</dbReference>
<keyword evidence="3" id="KW-1185">Reference proteome</keyword>
<dbReference type="OMA" id="PCRNADQ"/>